<dbReference type="AlphaFoldDB" id="A0A915KZM6"/>
<keyword evidence="1" id="KW-1185">Reference proteome</keyword>
<name>A0A915KZM6_ROMCU</name>
<sequence>MHTYIKKYNSKSTRLPFCIQSTPKRWLFSLTCCAFNSVNVLIDGRPEFSAKAIGTLSNASAKDRKAYCSRLQKKQQKGIKLTLAPIQILRSTSSKSYHLISASYKNRHCSIIGALFYAQHFILGRTERNFPNDAGRAQFLSRNFSETRHDTSVGGDGDQFDFRAAYPTYGG</sequence>
<dbReference type="Proteomes" id="UP000887565">
    <property type="component" value="Unplaced"/>
</dbReference>
<organism evidence="1 2">
    <name type="scientific">Romanomermis culicivorax</name>
    <name type="common">Nematode worm</name>
    <dbReference type="NCBI Taxonomy" id="13658"/>
    <lineage>
        <taxon>Eukaryota</taxon>
        <taxon>Metazoa</taxon>
        <taxon>Ecdysozoa</taxon>
        <taxon>Nematoda</taxon>
        <taxon>Enoplea</taxon>
        <taxon>Dorylaimia</taxon>
        <taxon>Mermithida</taxon>
        <taxon>Mermithoidea</taxon>
        <taxon>Mermithidae</taxon>
        <taxon>Romanomermis</taxon>
    </lineage>
</organism>
<protein>
    <submittedName>
        <fullName evidence="2">Uncharacterized protein</fullName>
    </submittedName>
</protein>
<evidence type="ECO:0000313" key="2">
    <source>
        <dbReference type="WBParaSite" id="nRc.2.0.1.t42962-RA"/>
    </source>
</evidence>
<reference evidence="2" key="1">
    <citation type="submission" date="2022-11" db="UniProtKB">
        <authorList>
            <consortium name="WormBaseParasite"/>
        </authorList>
    </citation>
    <scope>IDENTIFICATION</scope>
</reference>
<dbReference type="WBParaSite" id="nRc.2.0.1.t42962-RA">
    <property type="protein sequence ID" value="nRc.2.0.1.t42962-RA"/>
    <property type="gene ID" value="nRc.2.0.1.g42962"/>
</dbReference>
<proteinExistence type="predicted"/>
<accession>A0A915KZM6</accession>
<evidence type="ECO:0000313" key="1">
    <source>
        <dbReference type="Proteomes" id="UP000887565"/>
    </source>
</evidence>